<dbReference type="CDD" id="cd11648">
    <property type="entry name" value="RsmI"/>
    <property type="match status" value="1"/>
</dbReference>
<comment type="similarity">
    <text evidence="6">Belongs to the methyltransferase superfamily. RsmI family.</text>
</comment>
<dbReference type="EC" id="2.1.1.198" evidence="6"/>
<evidence type="ECO:0000313" key="8">
    <source>
        <dbReference type="EMBL" id="GGK02993.1"/>
    </source>
</evidence>
<dbReference type="InterPro" id="IPR000878">
    <property type="entry name" value="4pyrrol_Mease"/>
</dbReference>
<comment type="catalytic activity">
    <reaction evidence="6">
        <text>cytidine(1402) in 16S rRNA + S-adenosyl-L-methionine = 2'-O-methylcytidine(1402) in 16S rRNA + S-adenosyl-L-homocysteine + H(+)</text>
        <dbReference type="Rhea" id="RHEA:42924"/>
        <dbReference type="Rhea" id="RHEA-COMP:10285"/>
        <dbReference type="Rhea" id="RHEA-COMP:10286"/>
        <dbReference type="ChEBI" id="CHEBI:15378"/>
        <dbReference type="ChEBI" id="CHEBI:57856"/>
        <dbReference type="ChEBI" id="CHEBI:59789"/>
        <dbReference type="ChEBI" id="CHEBI:74495"/>
        <dbReference type="ChEBI" id="CHEBI:82748"/>
        <dbReference type="EC" id="2.1.1.198"/>
    </reaction>
</comment>
<keyword evidence="9" id="KW-1185">Reference proteome</keyword>
<dbReference type="AlphaFoldDB" id="A0A8J3B9H3"/>
<keyword evidence="5 6" id="KW-0949">S-adenosyl-L-methionine</keyword>
<gene>
    <name evidence="6 8" type="primary">rsmI</name>
    <name evidence="8" type="ORF">GCM10007043_16270</name>
</gene>
<dbReference type="InterPro" id="IPR008189">
    <property type="entry name" value="rRNA_ssu_MeTfrase_I"/>
</dbReference>
<dbReference type="PIRSF" id="PIRSF005917">
    <property type="entry name" value="MTase_YraL"/>
    <property type="match status" value="1"/>
</dbReference>
<reference evidence="8" key="2">
    <citation type="submission" date="2020-09" db="EMBL/GenBank/DDBJ databases">
        <authorList>
            <person name="Sun Q."/>
            <person name="Ohkuma M."/>
        </authorList>
    </citation>
    <scope>NUCLEOTIDE SEQUENCE</scope>
    <source>
        <strain evidence="8">JCM 14719</strain>
    </source>
</reference>
<sequence length="291" mass="31509">MFRQQSFAAAGGKLYVVATPIGNLDDITYRAVRVLREVDWIAAEDTRHTRKLLAHFGIATPLISCHEHNEATRAAELVARLQKGESGALVSDAGLPGIADPGAQLVRAAVERGIPVVPVPGASAALAALVVSGLPTKRFRFVGFLPRQSRERARALDRLKTATDTLLFYEAPHRLAETLEALLAVLGDRRAVLARELTKVHEEIVRGSLTEILALVRAEGVRGECTLVVEGADEEGDAAQEDVWWEGLSVAEHVAAYEARGLTRKEAMKAVARDRGVSKREVYAALLDSAR</sequence>
<evidence type="ECO:0000256" key="3">
    <source>
        <dbReference type="ARBA" id="ARBA00022603"/>
    </source>
</evidence>
<evidence type="ECO:0000256" key="2">
    <source>
        <dbReference type="ARBA" id="ARBA00022552"/>
    </source>
</evidence>
<evidence type="ECO:0000259" key="7">
    <source>
        <dbReference type="Pfam" id="PF00590"/>
    </source>
</evidence>
<dbReference type="Pfam" id="PF00590">
    <property type="entry name" value="TP_methylase"/>
    <property type="match status" value="1"/>
</dbReference>
<dbReference type="PANTHER" id="PTHR46111:SF1">
    <property type="entry name" value="RIBOSOMAL RNA SMALL SUBUNIT METHYLTRANSFERASE I"/>
    <property type="match status" value="1"/>
</dbReference>
<dbReference type="GO" id="GO:0070677">
    <property type="term" value="F:rRNA (cytosine-2'-O-)-methyltransferase activity"/>
    <property type="evidence" value="ECO:0007669"/>
    <property type="project" value="UniProtKB-UniRule"/>
</dbReference>
<proteinExistence type="inferred from homology"/>
<feature type="domain" description="Tetrapyrrole methylase" evidence="7">
    <location>
        <begin position="13"/>
        <end position="212"/>
    </location>
</feature>
<name>A0A8J3B9H3_9BACI</name>
<dbReference type="EMBL" id="BMOF01000033">
    <property type="protein sequence ID" value="GGK02993.1"/>
    <property type="molecule type" value="Genomic_DNA"/>
</dbReference>
<protein>
    <recommendedName>
        <fullName evidence="6">Ribosomal RNA small subunit methyltransferase I</fullName>
        <ecNumber evidence="6">2.1.1.198</ecNumber>
    </recommendedName>
    <alternativeName>
        <fullName evidence="6">16S rRNA 2'-O-ribose C1402 methyltransferase</fullName>
    </alternativeName>
    <alternativeName>
        <fullName evidence="6">rRNA (cytidine-2'-O-)-methyltransferase RsmI</fullName>
    </alternativeName>
</protein>
<accession>A0A8J3B9H3</accession>
<evidence type="ECO:0000256" key="6">
    <source>
        <dbReference type="HAMAP-Rule" id="MF_01877"/>
    </source>
</evidence>
<keyword evidence="2 6" id="KW-0698">rRNA processing</keyword>
<evidence type="ECO:0000313" key="9">
    <source>
        <dbReference type="Proteomes" id="UP000637720"/>
    </source>
</evidence>
<organism evidence="8 9">
    <name type="scientific">Calditerricola satsumensis</name>
    <dbReference type="NCBI Taxonomy" id="373054"/>
    <lineage>
        <taxon>Bacteria</taxon>
        <taxon>Bacillati</taxon>
        <taxon>Bacillota</taxon>
        <taxon>Bacilli</taxon>
        <taxon>Bacillales</taxon>
        <taxon>Bacillaceae</taxon>
        <taxon>Calditerricola</taxon>
    </lineage>
</organism>
<dbReference type="InterPro" id="IPR035996">
    <property type="entry name" value="4pyrrol_Methylase_sf"/>
</dbReference>
<evidence type="ECO:0000256" key="5">
    <source>
        <dbReference type="ARBA" id="ARBA00022691"/>
    </source>
</evidence>
<reference evidence="8" key="1">
    <citation type="journal article" date="2014" name="Int. J. Syst. Evol. Microbiol.">
        <title>Complete genome sequence of Corynebacterium casei LMG S-19264T (=DSM 44701T), isolated from a smear-ripened cheese.</title>
        <authorList>
            <consortium name="US DOE Joint Genome Institute (JGI-PGF)"/>
            <person name="Walter F."/>
            <person name="Albersmeier A."/>
            <person name="Kalinowski J."/>
            <person name="Ruckert C."/>
        </authorList>
    </citation>
    <scope>NUCLEOTIDE SEQUENCE</scope>
    <source>
        <strain evidence="8">JCM 14719</strain>
    </source>
</reference>
<keyword evidence="4 6" id="KW-0808">Transferase</keyword>
<evidence type="ECO:0000256" key="4">
    <source>
        <dbReference type="ARBA" id="ARBA00022679"/>
    </source>
</evidence>
<dbReference type="NCBIfam" id="TIGR00096">
    <property type="entry name" value="16S rRNA (cytidine(1402)-2'-O)-methyltransferase"/>
    <property type="match status" value="1"/>
</dbReference>
<dbReference type="Gene3D" id="3.30.950.10">
    <property type="entry name" value="Methyltransferase, Cobalt-precorrin-4 Transmethylase, Domain 2"/>
    <property type="match status" value="1"/>
</dbReference>
<comment type="caution">
    <text evidence="8">The sequence shown here is derived from an EMBL/GenBank/DDBJ whole genome shotgun (WGS) entry which is preliminary data.</text>
</comment>
<dbReference type="Proteomes" id="UP000637720">
    <property type="component" value="Unassembled WGS sequence"/>
</dbReference>
<dbReference type="FunFam" id="3.40.1010.10:FF:000002">
    <property type="entry name" value="Ribosomal RNA small subunit methyltransferase I"/>
    <property type="match status" value="1"/>
</dbReference>
<keyword evidence="1 6" id="KW-0963">Cytoplasm</keyword>
<dbReference type="FunFam" id="3.30.950.10:FF:000002">
    <property type="entry name" value="Ribosomal RNA small subunit methyltransferase I"/>
    <property type="match status" value="1"/>
</dbReference>
<dbReference type="Gene3D" id="3.40.1010.10">
    <property type="entry name" value="Cobalt-precorrin-4 Transmethylase, Domain 1"/>
    <property type="match status" value="1"/>
</dbReference>
<dbReference type="PANTHER" id="PTHR46111">
    <property type="entry name" value="RIBOSOMAL RNA SMALL SUBUNIT METHYLTRANSFERASE I"/>
    <property type="match status" value="1"/>
</dbReference>
<dbReference type="GO" id="GO:0005737">
    <property type="term" value="C:cytoplasm"/>
    <property type="evidence" value="ECO:0007669"/>
    <property type="project" value="UniProtKB-SubCell"/>
</dbReference>
<comment type="function">
    <text evidence="6">Catalyzes the 2'-O-methylation of the ribose of cytidine 1402 (C1402) in 16S rRNA.</text>
</comment>
<dbReference type="RefSeq" id="WP_229725789.1">
    <property type="nucleotide sequence ID" value="NZ_BMOF01000033.1"/>
</dbReference>
<comment type="subcellular location">
    <subcellularLocation>
        <location evidence="6">Cytoplasm</location>
    </subcellularLocation>
</comment>
<dbReference type="HAMAP" id="MF_01877">
    <property type="entry name" value="16SrRNA_methyltr_I"/>
    <property type="match status" value="1"/>
</dbReference>
<dbReference type="InterPro" id="IPR014777">
    <property type="entry name" value="4pyrrole_Mease_sub1"/>
</dbReference>
<dbReference type="SUPFAM" id="SSF53790">
    <property type="entry name" value="Tetrapyrrole methylase"/>
    <property type="match status" value="1"/>
</dbReference>
<evidence type="ECO:0000256" key="1">
    <source>
        <dbReference type="ARBA" id="ARBA00022490"/>
    </source>
</evidence>
<keyword evidence="3 6" id="KW-0489">Methyltransferase</keyword>
<dbReference type="InterPro" id="IPR014776">
    <property type="entry name" value="4pyrrole_Mease_sub2"/>
</dbReference>